<dbReference type="InterPro" id="IPR002301">
    <property type="entry name" value="Ile-tRNA-ligase"/>
</dbReference>
<dbReference type="EMBL" id="VBRA02000004">
    <property type="protein sequence ID" value="MBP3059242.1"/>
    <property type="molecule type" value="Genomic_DNA"/>
</dbReference>
<keyword evidence="10" id="KW-0862">Zinc</keyword>
<evidence type="ECO:0000256" key="7">
    <source>
        <dbReference type="ARBA" id="ARBA00023146"/>
    </source>
</evidence>
<dbReference type="InterPro" id="IPR002300">
    <property type="entry name" value="aa-tRNA-synth_Ia"/>
</dbReference>
<keyword evidence="7 10" id="KW-0030">Aminoacyl-tRNA synthetase</keyword>
<dbReference type="InterPro" id="IPR023585">
    <property type="entry name" value="Ile-tRNA-ligase_type1"/>
</dbReference>
<keyword evidence="14" id="KW-1185">Reference proteome</keyword>
<dbReference type="InterPro" id="IPR001412">
    <property type="entry name" value="aa-tRNA-synth_I_CS"/>
</dbReference>
<comment type="similarity">
    <text evidence="1 10">Belongs to the class-I aminoacyl-tRNA synthetase family. IleS type 1 subfamily.</text>
</comment>
<evidence type="ECO:0000256" key="4">
    <source>
        <dbReference type="ARBA" id="ARBA00022741"/>
    </source>
</evidence>
<dbReference type="InterPro" id="IPR013155">
    <property type="entry name" value="M/V/L/I-tRNA-synth_anticd-bd"/>
</dbReference>
<evidence type="ECO:0000256" key="2">
    <source>
        <dbReference type="ARBA" id="ARBA00022490"/>
    </source>
</evidence>
<dbReference type="SUPFAM" id="SSF47323">
    <property type="entry name" value="Anticodon-binding domain of a subclass of class I aminoacyl-tRNA synthetases"/>
    <property type="match status" value="1"/>
</dbReference>
<feature type="domain" description="Aminoacyl-tRNA synthetase class Ia" evidence="11">
    <location>
        <begin position="30"/>
        <end position="632"/>
    </location>
</feature>
<dbReference type="HAMAP" id="MF_02002">
    <property type="entry name" value="Ile_tRNA_synth_type1"/>
    <property type="match status" value="1"/>
</dbReference>
<feature type="domain" description="Methionyl/Valyl/Leucyl/Isoleucyl-tRNA synthetase anticodon-binding" evidence="12">
    <location>
        <begin position="680"/>
        <end position="841"/>
    </location>
</feature>
<evidence type="ECO:0000256" key="9">
    <source>
        <dbReference type="ARBA" id="ARBA00048359"/>
    </source>
</evidence>
<evidence type="ECO:0000256" key="1">
    <source>
        <dbReference type="ARBA" id="ARBA00006887"/>
    </source>
</evidence>
<feature type="binding site" evidence="10">
    <location>
        <position position="597"/>
    </location>
    <ligand>
        <name>ATP</name>
        <dbReference type="ChEBI" id="CHEBI:30616"/>
    </ligand>
</feature>
<keyword evidence="3 10" id="KW-0436">Ligase</keyword>
<dbReference type="CDD" id="cd00818">
    <property type="entry name" value="IleRS_core"/>
    <property type="match status" value="1"/>
</dbReference>
<comment type="catalytic activity">
    <reaction evidence="9 10">
        <text>tRNA(Ile) + L-isoleucine + ATP = L-isoleucyl-tRNA(Ile) + AMP + diphosphate</text>
        <dbReference type="Rhea" id="RHEA:11060"/>
        <dbReference type="Rhea" id="RHEA-COMP:9666"/>
        <dbReference type="Rhea" id="RHEA-COMP:9695"/>
        <dbReference type="ChEBI" id="CHEBI:30616"/>
        <dbReference type="ChEBI" id="CHEBI:33019"/>
        <dbReference type="ChEBI" id="CHEBI:58045"/>
        <dbReference type="ChEBI" id="CHEBI:78442"/>
        <dbReference type="ChEBI" id="CHEBI:78528"/>
        <dbReference type="ChEBI" id="CHEBI:456215"/>
        <dbReference type="EC" id="6.1.1.5"/>
    </reaction>
</comment>
<dbReference type="PROSITE" id="PS00178">
    <property type="entry name" value="AA_TRNA_LIGASE_I"/>
    <property type="match status" value="1"/>
</dbReference>
<dbReference type="NCBIfam" id="TIGR00392">
    <property type="entry name" value="ileS"/>
    <property type="match status" value="1"/>
</dbReference>
<keyword evidence="4 10" id="KW-0547">Nucleotide-binding</keyword>
<accession>A0ABS5BI38</accession>
<sequence>MNKNYKDTLLMPYTDFPMKGNLSQKEIEIEKYWEDINLYQNILEKNKNNKQFILHDGPPYANGNIHIGHALNKILKDFILRFKSMQGFYTPFIPGFDLHGLPTETAVLKKFSKDKFSSKKIFLQTCKNLSLNFVEKQKKSFKRLGILGNWDNPYLTTDNDFIAEQIRIFGKMVEKKLIFKKLKPVYWSTSLQSVFADSEIEYKEHNSFSVFLTFPIIREKLNILKDAKLLVWTTTPWTLPANVAICVHPDNNYILVKNNNEKYIIGEINLNFLKQKFNWNKIEIIEKFKGEQLKNINYRNNIFLREGKIITDKFVSKNEGTGLVHIAPGHGTDDFLLAEKYNLEVLCSIDQKGLMTEISGNYKGIFYKEANEIIVKDLIKKNTIIKSEFIKHSYPHDERTKNPVILLAIPQWFLNINKIKNKILEEIEKINWIPKWGQIKMHNMIKNRDYWVISRQRSWGVPLPIIITENNEPILDLKVINHIADLFEKKGPEIWFEWDAIDLLPKNYKNPKSPNNIFKKEKDIMDVWFDSGTSYSVIQKLSKNFFPSDIYLEGSDQYRGWFNSSLITSVATFNKSPYKEIITHGFVLDGDGQKMSKSLNNIIDPIDIIKNKGADILRLWVANVNYNADVKINAEIIKQIEDKYRKIRNTLRFMLGNLNDFDNKKDYIIFEKRKTIHQFFLLEFKNILLKIIKYYENYNFEKIINLIYPFLTNKLSAFYLNFAKNILYIENKNNINRRIIQSNIYDILIDLLKILTPIIPHTTSEAYNSFKLKNKKDIYLESIPNSKEIENFIITKEKENKLIQKKEYYDLLFELREIILKKLEKACKEKIITQTLKTKIILNLPQKYINMLEELEIQNIFNKLINVSQIEILFNDKLNIEINSASGTACPRCWFLIENKSKEKDLCFNCYSILKMNK</sequence>
<dbReference type="RefSeq" id="WP_138107846.1">
    <property type="nucleotide sequence ID" value="NZ_VBRA02000004.1"/>
</dbReference>
<name>A0ABS5BI38_9MOLU</name>
<feature type="binding site" evidence="10">
    <location>
        <position position="890"/>
    </location>
    <ligand>
        <name>Zn(2+)</name>
        <dbReference type="ChEBI" id="CHEBI:29105"/>
    </ligand>
</feature>
<evidence type="ECO:0000256" key="6">
    <source>
        <dbReference type="ARBA" id="ARBA00022917"/>
    </source>
</evidence>
<keyword evidence="5 10" id="KW-0067">ATP-binding</keyword>
<dbReference type="GO" id="GO:0004822">
    <property type="term" value="F:isoleucine-tRNA ligase activity"/>
    <property type="evidence" value="ECO:0007669"/>
    <property type="project" value="UniProtKB-EC"/>
</dbReference>
<evidence type="ECO:0000313" key="14">
    <source>
        <dbReference type="Proteomes" id="UP001192346"/>
    </source>
</evidence>
<reference evidence="13" key="1">
    <citation type="submission" date="2019-10" db="EMBL/GenBank/DDBJ databases">
        <title>Whole Genome Sequencing and Characterization of Texas Phoenix Palm Decline Phytoplasma Belongs to Lethal Yellowing (16SrIV) Group.</title>
        <authorList>
            <person name="Bao M."/>
        </authorList>
    </citation>
    <scope>NUCLEOTIDE SEQUENCE [LARGE SCALE GENOMIC DNA]</scope>
    <source>
        <strain evidence="13">ACPD</strain>
    </source>
</reference>
<dbReference type="EC" id="6.1.1.5" evidence="10"/>
<feature type="binding site" evidence="10">
    <location>
        <position position="553"/>
    </location>
    <ligand>
        <name>L-isoleucyl-5'-AMP</name>
        <dbReference type="ChEBI" id="CHEBI:178002"/>
    </ligand>
</feature>
<feature type="binding site" evidence="10">
    <location>
        <position position="910"/>
    </location>
    <ligand>
        <name>Zn(2+)</name>
        <dbReference type="ChEBI" id="CHEBI:29105"/>
    </ligand>
</feature>
<dbReference type="Pfam" id="PF08264">
    <property type="entry name" value="Anticodon_1"/>
    <property type="match status" value="1"/>
</dbReference>
<dbReference type="Gene3D" id="1.10.730.20">
    <property type="match status" value="1"/>
</dbReference>
<dbReference type="PANTHER" id="PTHR42765:SF1">
    <property type="entry name" value="ISOLEUCINE--TRNA LIGASE, MITOCHONDRIAL"/>
    <property type="match status" value="1"/>
</dbReference>
<keyword evidence="10" id="KW-0479">Metal-binding</keyword>
<dbReference type="PRINTS" id="PR00984">
    <property type="entry name" value="TRNASYNTHILE"/>
</dbReference>
<proteinExistence type="inferred from homology"/>
<evidence type="ECO:0000256" key="5">
    <source>
        <dbReference type="ARBA" id="ARBA00022840"/>
    </source>
</evidence>
<feature type="binding site" evidence="10">
    <location>
        <position position="893"/>
    </location>
    <ligand>
        <name>Zn(2+)</name>
        <dbReference type="ChEBI" id="CHEBI:29105"/>
    </ligand>
</feature>
<dbReference type="InterPro" id="IPR009080">
    <property type="entry name" value="tRNAsynth_Ia_anticodon-bd"/>
</dbReference>
<feature type="short sequence motif" description="'KMSKS' region" evidence="10">
    <location>
        <begin position="594"/>
        <end position="598"/>
    </location>
</feature>
<keyword evidence="6 10" id="KW-0648">Protein biosynthesis</keyword>
<keyword evidence="2 10" id="KW-0963">Cytoplasm</keyword>
<dbReference type="SUPFAM" id="SSF50677">
    <property type="entry name" value="ValRS/IleRS/LeuRS editing domain"/>
    <property type="match status" value="1"/>
</dbReference>
<evidence type="ECO:0000259" key="11">
    <source>
        <dbReference type="Pfam" id="PF00133"/>
    </source>
</evidence>
<dbReference type="InterPro" id="IPR050081">
    <property type="entry name" value="Ile-tRNA_ligase"/>
</dbReference>
<feature type="binding site" evidence="10">
    <location>
        <position position="907"/>
    </location>
    <ligand>
        <name>Zn(2+)</name>
        <dbReference type="ChEBI" id="CHEBI:29105"/>
    </ligand>
</feature>
<comment type="domain">
    <text evidence="10">IleRS has two distinct active sites: one for aminoacylation and one for editing. The misactivated valine is translocated from the active site to the editing site, which sterically excludes the correctly activated isoleucine. The single editing site contains two valyl binding pockets, one specific for each substrate (Val-AMP or Val-tRNA(Ile)).</text>
</comment>
<evidence type="ECO:0000256" key="3">
    <source>
        <dbReference type="ARBA" id="ARBA00022598"/>
    </source>
</evidence>
<dbReference type="InterPro" id="IPR014729">
    <property type="entry name" value="Rossmann-like_a/b/a_fold"/>
</dbReference>
<dbReference type="Proteomes" id="UP001192346">
    <property type="component" value="Unassembled WGS sequence"/>
</dbReference>
<organism evidence="13 14">
    <name type="scientific">Texas Phoenix palm phytoplasma</name>
    <dbReference type="NCBI Taxonomy" id="176709"/>
    <lineage>
        <taxon>Bacteria</taxon>
        <taxon>Bacillati</taxon>
        <taxon>Mycoplasmatota</taxon>
        <taxon>Mollicutes</taxon>
        <taxon>Acholeplasmatales</taxon>
        <taxon>Acholeplasmataceae</taxon>
        <taxon>Candidatus Phytoplasma</taxon>
        <taxon>16SrIV (Coconut lethal yellows group)</taxon>
    </lineage>
</organism>
<comment type="caution">
    <text evidence="13">The sequence shown here is derived from an EMBL/GenBank/DDBJ whole genome shotgun (WGS) entry which is preliminary data.</text>
</comment>
<evidence type="ECO:0000256" key="8">
    <source>
        <dbReference type="ARBA" id="ARBA00025217"/>
    </source>
</evidence>
<dbReference type="Gene3D" id="1.10.10.830">
    <property type="entry name" value="Ile-tRNA synthetase CP2 domain-like"/>
    <property type="match status" value="1"/>
</dbReference>
<evidence type="ECO:0000313" key="13">
    <source>
        <dbReference type="EMBL" id="MBP3059242.1"/>
    </source>
</evidence>
<dbReference type="Gene3D" id="3.40.50.620">
    <property type="entry name" value="HUPs"/>
    <property type="match status" value="2"/>
</dbReference>
<comment type="cofactor">
    <cofactor evidence="10">
        <name>Zn(2+)</name>
        <dbReference type="ChEBI" id="CHEBI:29105"/>
    </cofactor>
    <text evidence="10">Binds 1 zinc ion per subunit.</text>
</comment>
<dbReference type="SUPFAM" id="SSF52374">
    <property type="entry name" value="Nucleotidylyl transferase"/>
    <property type="match status" value="1"/>
</dbReference>
<comment type="function">
    <text evidence="8 10">Catalyzes the attachment of isoleucine to tRNA(Ile). As IleRS can inadvertently accommodate and process structurally similar amino acids such as valine, to avoid such errors it has two additional distinct tRNA(Ile)-dependent editing activities. One activity is designated as 'pretransfer' editing and involves the hydrolysis of activated Val-AMP. The other activity is designated 'posttransfer' editing and involves deacylation of mischarged Val-tRNA(Ile).</text>
</comment>
<gene>
    <name evidence="10 13" type="primary">ileS</name>
    <name evidence="13" type="ORF">FEF22_000360</name>
</gene>
<evidence type="ECO:0000259" key="12">
    <source>
        <dbReference type="Pfam" id="PF08264"/>
    </source>
</evidence>
<comment type="subunit">
    <text evidence="10">Monomer.</text>
</comment>
<dbReference type="InterPro" id="IPR009008">
    <property type="entry name" value="Val/Leu/Ile-tRNA-synth_edit"/>
</dbReference>
<comment type="subcellular location">
    <subcellularLocation>
        <location evidence="10">Cytoplasm</location>
    </subcellularLocation>
</comment>
<dbReference type="CDD" id="cd07960">
    <property type="entry name" value="Anticodon_Ia_Ile_BEm"/>
    <property type="match status" value="1"/>
</dbReference>
<protein>
    <recommendedName>
        <fullName evidence="10">Isoleucine--tRNA ligase</fullName>
        <ecNumber evidence="10">6.1.1.5</ecNumber>
    </recommendedName>
    <alternativeName>
        <fullName evidence="10">Isoleucyl-tRNA synthetase</fullName>
        <shortName evidence="10">IleRS</shortName>
    </alternativeName>
</protein>
<evidence type="ECO:0000256" key="10">
    <source>
        <dbReference type="HAMAP-Rule" id="MF_02002"/>
    </source>
</evidence>
<dbReference type="Pfam" id="PF00133">
    <property type="entry name" value="tRNA-synt_1"/>
    <property type="match status" value="1"/>
</dbReference>
<dbReference type="PANTHER" id="PTHR42765">
    <property type="entry name" value="SOLEUCYL-TRNA SYNTHETASE"/>
    <property type="match status" value="1"/>
</dbReference>
<feature type="short sequence motif" description="'HIGH' region" evidence="10">
    <location>
        <begin position="59"/>
        <end position="69"/>
    </location>
</feature>
<dbReference type="InterPro" id="IPR033708">
    <property type="entry name" value="Anticodon_Ile_BEm"/>
</dbReference>